<sequence length="197" mass="22679">MFQFRILKEAIKAVLFGPYTTKFPFKPSIPPEGYRGKPEFYKDDCVGCKACAEVCPARAIDVIDDKDKKMRKLIHRQDVCIYCGQCERACITEKGIKLTLEYDLATYDRKQAYSTVEKELVICENCGEIVGCLDHLKYLAKKVGHLLYANPTLILARHDELKLLEKELPAESPHKRAGHLKILCPNCRREMILQEQW</sequence>
<protein>
    <recommendedName>
        <fullName evidence="6">4Fe-4S ferredoxin-type domain-containing protein</fullName>
    </recommendedName>
</protein>
<reference evidence="7 8" key="1">
    <citation type="journal article" date="2015" name="Microbiome">
        <title>Genomic resolution of linkages in carbon, nitrogen, and sulfur cycling among widespread estuary sediment bacteria.</title>
        <authorList>
            <person name="Baker B.J."/>
            <person name="Lazar C.S."/>
            <person name="Teske A.P."/>
            <person name="Dick G.J."/>
        </authorList>
    </citation>
    <scope>NUCLEOTIDE SEQUENCE [LARGE SCALE GENOMIC DNA]</scope>
    <source>
        <strain evidence="7">DG_54_3</strain>
    </source>
</reference>
<accession>A0A0S7Y4S0</accession>
<dbReference type="GO" id="GO:0016020">
    <property type="term" value="C:membrane"/>
    <property type="evidence" value="ECO:0007669"/>
    <property type="project" value="InterPro"/>
</dbReference>
<dbReference type="AlphaFoldDB" id="A0A0S7Y4S0"/>
<dbReference type="EMBL" id="LIZX01000015">
    <property type="protein sequence ID" value="KPJ69757.1"/>
    <property type="molecule type" value="Genomic_DNA"/>
</dbReference>
<dbReference type="Gene3D" id="3.30.70.3270">
    <property type="match status" value="1"/>
</dbReference>
<dbReference type="GO" id="GO:0009060">
    <property type="term" value="P:aerobic respiration"/>
    <property type="evidence" value="ECO:0007669"/>
    <property type="project" value="TreeGrafter"/>
</dbReference>
<feature type="domain" description="4Fe-4S ferredoxin-type" evidence="6">
    <location>
        <begin position="71"/>
        <end position="101"/>
    </location>
</feature>
<dbReference type="InterPro" id="IPR017900">
    <property type="entry name" value="4Fe4S_Fe_S_CS"/>
</dbReference>
<evidence type="ECO:0000256" key="1">
    <source>
        <dbReference type="ARBA" id="ARBA00022485"/>
    </source>
</evidence>
<dbReference type="GO" id="GO:0046872">
    <property type="term" value="F:metal ion binding"/>
    <property type="evidence" value="ECO:0007669"/>
    <property type="project" value="UniProtKB-KW"/>
</dbReference>
<dbReference type="Proteomes" id="UP000051861">
    <property type="component" value="Unassembled WGS sequence"/>
</dbReference>
<evidence type="ECO:0000256" key="5">
    <source>
        <dbReference type="ARBA" id="ARBA00023014"/>
    </source>
</evidence>
<evidence type="ECO:0000256" key="4">
    <source>
        <dbReference type="ARBA" id="ARBA00023004"/>
    </source>
</evidence>
<evidence type="ECO:0000256" key="3">
    <source>
        <dbReference type="ARBA" id="ARBA00022737"/>
    </source>
</evidence>
<dbReference type="Pfam" id="PF12838">
    <property type="entry name" value="Fer4_7"/>
    <property type="match status" value="1"/>
</dbReference>
<comment type="caution">
    <text evidence="7">The sequence shown here is derived from an EMBL/GenBank/DDBJ whole genome shotgun (WGS) entry which is preliminary data.</text>
</comment>
<dbReference type="PANTHER" id="PTHR10849:SF35">
    <property type="entry name" value="FORMATE HYDROGENLYASE SUBUNIT 6-RELATED"/>
    <property type="match status" value="1"/>
</dbReference>
<dbReference type="PROSITE" id="PS51379">
    <property type="entry name" value="4FE4S_FER_2"/>
    <property type="match status" value="2"/>
</dbReference>
<evidence type="ECO:0000313" key="7">
    <source>
        <dbReference type="EMBL" id="KPJ69757.1"/>
    </source>
</evidence>
<dbReference type="GO" id="GO:0003954">
    <property type="term" value="F:NADH dehydrogenase activity"/>
    <property type="evidence" value="ECO:0007669"/>
    <property type="project" value="TreeGrafter"/>
</dbReference>
<organism evidence="7 8">
    <name type="scientific">candidate division WOR-1 bacterium DG_54_3</name>
    <dbReference type="NCBI Taxonomy" id="1703775"/>
    <lineage>
        <taxon>Bacteria</taxon>
        <taxon>Bacillati</taxon>
        <taxon>Saganbacteria</taxon>
    </lineage>
</organism>
<evidence type="ECO:0000259" key="6">
    <source>
        <dbReference type="PROSITE" id="PS51379"/>
    </source>
</evidence>
<keyword evidence="5" id="KW-0411">Iron-sulfur</keyword>
<proteinExistence type="predicted"/>
<dbReference type="PANTHER" id="PTHR10849">
    <property type="entry name" value="NADH DEHYDROGENASE UBIQUINONE IRON-SULFUR PROTEIN 8, MITOCHONDRIAL"/>
    <property type="match status" value="1"/>
</dbReference>
<dbReference type="PROSITE" id="PS00198">
    <property type="entry name" value="4FE4S_FER_1"/>
    <property type="match status" value="1"/>
</dbReference>
<keyword evidence="1" id="KW-0004">4Fe-4S</keyword>
<dbReference type="SUPFAM" id="SSF54862">
    <property type="entry name" value="4Fe-4S ferredoxins"/>
    <property type="match status" value="1"/>
</dbReference>
<keyword evidence="3" id="KW-0677">Repeat</keyword>
<evidence type="ECO:0000256" key="2">
    <source>
        <dbReference type="ARBA" id="ARBA00022723"/>
    </source>
</evidence>
<feature type="domain" description="4Fe-4S ferredoxin-type" evidence="6">
    <location>
        <begin position="36"/>
        <end position="65"/>
    </location>
</feature>
<dbReference type="InterPro" id="IPR010226">
    <property type="entry name" value="NADH_quinone_OxRdtase_chainI"/>
</dbReference>
<keyword evidence="4" id="KW-0408">Iron</keyword>
<gene>
    <name evidence="7" type="ORF">AMJ44_02605</name>
</gene>
<name>A0A0S7Y4S0_UNCSA</name>
<keyword evidence="2" id="KW-0479">Metal-binding</keyword>
<dbReference type="GO" id="GO:0051539">
    <property type="term" value="F:4 iron, 4 sulfur cluster binding"/>
    <property type="evidence" value="ECO:0007669"/>
    <property type="project" value="UniProtKB-KW"/>
</dbReference>
<evidence type="ECO:0000313" key="8">
    <source>
        <dbReference type="Proteomes" id="UP000051861"/>
    </source>
</evidence>
<dbReference type="InterPro" id="IPR017896">
    <property type="entry name" value="4Fe4S_Fe-S-bd"/>
</dbReference>